<evidence type="ECO:0000256" key="2">
    <source>
        <dbReference type="SAM" id="MobiDB-lite"/>
    </source>
</evidence>
<feature type="region of interest" description="Disordered" evidence="2">
    <location>
        <begin position="315"/>
        <end position="655"/>
    </location>
</feature>
<feature type="compositionally biased region" description="Low complexity" evidence="2">
    <location>
        <begin position="815"/>
        <end position="830"/>
    </location>
</feature>
<feature type="region of interest" description="Disordered" evidence="2">
    <location>
        <begin position="127"/>
        <end position="191"/>
    </location>
</feature>
<feature type="region of interest" description="Disordered" evidence="2">
    <location>
        <begin position="1"/>
        <end position="81"/>
    </location>
</feature>
<feature type="region of interest" description="Disordered" evidence="2">
    <location>
        <begin position="702"/>
        <end position="947"/>
    </location>
</feature>
<proteinExistence type="predicted"/>
<feature type="compositionally biased region" description="Low complexity" evidence="2">
    <location>
        <begin position="470"/>
        <end position="479"/>
    </location>
</feature>
<feature type="compositionally biased region" description="Polar residues" evidence="2">
    <location>
        <begin position="592"/>
        <end position="637"/>
    </location>
</feature>
<feature type="region of interest" description="Disordered" evidence="2">
    <location>
        <begin position="1237"/>
        <end position="1267"/>
    </location>
</feature>
<feature type="compositionally biased region" description="Acidic residues" evidence="2">
    <location>
        <begin position="153"/>
        <end position="172"/>
    </location>
</feature>
<name>A0AAD2GTU1_9AGAR</name>
<dbReference type="Proteomes" id="UP001295794">
    <property type="component" value="Unassembled WGS sequence"/>
</dbReference>
<protein>
    <submittedName>
        <fullName evidence="3">Uncharacterized protein</fullName>
    </submittedName>
</protein>
<organism evidence="3 4">
    <name type="scientific">Mycena citricolor</name>
    <dbReference type="NCBI Taxonomy" id="2018698"/>
    <lineage>
        <taxon>Eukaryota</taxon>
        <taxon>Fungi</taxon>
        <taxon>Dikarya</taxon>
        <taxon>Basidiomycota</taxon>
        <taxon>Agaricomycotina</taxon>
        <taxon>Agaricomycetes</taxon>
        <taxon>Agaricomycetidae</taxon>
        <taxon>Agaricales</taxon>
        <taxon>Marasmiineae</taxon>
        <taxon>Mycenaceae</taxon>
        <taxon>Mycena</taxon>
    </lineage>
</organism>
<reference evidence="3" key="1">
    <citation type="submission" date="2023-11" db="EMBL/GenBank/DDBJ databases">
        <authorList>
            <person name="De Vega J J."/>
            <person name="De Vega J J."/>
        </authorList>
    </citation>
    <scope>NUCLEOTIDE SEQUENCE</scope>
</reference>
<feature type="region of interest" description="Disordered" evidence="2">
    <location>
        <begin position="1133"/>
        <end position="1212"/>
    </location>
</feature>
<comment type="caution">
    <text evidence="3">The sequence shown here is derived from an EMBL/GenBank/DDBJ whole genome shotgun (WGS) entry which is preliminary data.</text>
</comment>
<evidence type="ECO:0000313" key="3">
    <source>
        <dbReference type="EMBL" id="CAK5263506.1"/>
    </source>
</evidence>
<keyword evidence="1" id="KW-0175">Coiled coil</keyword>
<keyword evidence="4" id="KW-1185">Reference proteome</keyword>
<feature type="compositionally biased region" description="Polar residues" evidence="2">
    <location>
        <begin position="864"/>
        <end position="885"/>
    </location>
</feature>
<feature type="region of interest" description="Disordered" evidence="2">
    <location>
        <begin position="275"/>
        <end position="303"/>
    </location>
</feature>
<feature type="region of interest" description="Disordered" evidence="2">
    <location>
        <begin position="668"/>
        <end position="687"/>
    </location>
</feature>
<feature type="compositionally biased region" description="Polar residues" evidence="2">
    <location>
        <begin position="1202"/>
        <end position="1212"/>
    </location>
</feature>
<feature type="compositionally biased region" description="Low complexity" evidence="2">
    <location>
        <begin position="132"/>
        <end position="149"/>
    </location>
</feature>
<feature type="compositionally biased region" description="Acidic residues" evidence="2">
    <location>
        <begin position="722"/>
        <end position="733"/>
    </location>
</feature>
<feature type="compositionally biased region" description="Low complexity" evidence="2">
    <location>
        <begin position="1244"/>
        <end position="1261"/>
    </location>
</feature>
<evidence type="ECO:0000313" key="4">
    <source>
        <dbReference type="Proteomes" id="UP001295794"/>
    </source>
</evidence>
<accession>A0AAD2GTU1</accession>
<feature type="compositionally biased region" description="Low complexity" evidence="2">
    <location>
        <begin position="491"/>
        <end position="501"/>
    </location>
</feature>
<sequence length="1282" mass="135849">MLASLINNYRPKGKKAAAASSAAKPTTPFSRRTADPASSQPYGPQVYDIGGAKSSFEDGDAASSTRSFEPTASHVSAAPTESVVSPRVDIDIDFTPADWFPSHFLKTDSVVGPGVLGGRSIADVLAAPPPGTSSSSSSSRAAAAAVADSFDVGNDDGLETEDEDDDDDDVLDADVLNPQQMPGLSNRKGAPAPIKIPNVAIHAPKVQIDRSASTVSRPESMFSLEGASAISGTTLARALIGDAFVLSHDRSSRYRSGASVLTRSDSATLPRGDFLFSPGRRSGPLSGTFTPLDADGVVPPMPDLPAEVKRAIAESRDRLRVDDESERSPGAGFRSGAEARTPDTAVSETPISRITESSSPVSLDPPASENAESEPTTPSRPPLVHVGLSPSAFPISPGQESTAATSEARSSRDIGDVLDYYNFDSSPGGGSDRSGFDPPSPDSGPLEGQQLLGPARFQPAFSPITEEDSLSQSQLSPDSIRSRMTGAKSLAPSPSSSPASARWPGDVRILPRTPSGNMTMIPSPLTIPPTNSLRPSSAAIDEDDEELDGDDGDDGDDNELLPPPRGIFARQRAGGAPSPIQVVRDSRDPNAYNITVTQRAEPSSAGSTPATEYDFSRQQSFPETPSAFSPLFSSGIDSEQRHSMMPPSTGTASANGLPSLAQQVLLSRASTSVRGGRQSRARNRSTAIWPSASVSAAVKDMLPVSPDQGPLCDEEKQQMVVVEEEVEAEPEPEPEPKAETVEELRTPSEPPDSASVYSASVQSFRSRAAQRLSQASMQAEPVEDPKRQKPLPAMPNSPVESELEMDMPGATSSTSLRAASIAASVSASASPHTEPLPLSRRSSTKSSDEAAPALGSPPPYSVNDGHSTPDSDQFVTPRLSVQSVVATPGPSRRSRARPPLPVGPRRPSTSGPAAAALQGPRNRNGSVSSVASTPGGRRVTSTAPRFQTPPIKWRGYTMEAAKWTFSSSQLQDIVSRAIRQSSEASSIRLLNLDTVDVEIPEELHRLEMQRTDVKTRYKMLTRKRAGLLASLDASIEVDEILRVVESVKEISAELDRLAEDLHSADEQITQLTSLRDVHSSSALAMALRKLNASFLKQITASEALRAQIEMLQAERDEAWTQAVDVAHELDDLSERMSPGGYTNNNNRRSSRVLASKKSSIRMSKTGLRSRRSSVSSSVGPALDDMDIPPVPPIPRPHEIRTSGLSAVSSANSETRALDQAQQELYSMLGITDIPTRRQSHVEQSPGGALSSAPSRPSSLPGTVYNNTDDRNAMLATLGLLSD</sequence>
<feature type="compositionally biased region" description="Polar residues" evidence="2">
    <location>
        <begin position="344"/>
        <end position="361"/>
    </location>
</feature>
<evidence type="ECO:0000256" key="1">
    <source>
        <dbReference type="SAM" id="Coils"/>
    </source>
</evidence>
<dbReference type="EMBL" id="CAVNYO010000040">
    <property type="protein sequence ID" value="CAK5263506.1"/>
    <property type="molecule type" value="Genomic_DNA"/>
</dbReference>
<feature type="compositionally biased region" description="Polar residues" evidence="2">
    <location>
        <begin position="921"/>
        <end position="932"/>
    </location>
</feature>
<feature type="compositionally biased region" description="Polar residues" evidence="2">
    <location>
        <begin position="755"/>
        <end position="777"/>
    </location>
</feature>
<feature type="compositionally biased region" description="Basic and acidic residues" evidence="2">
    <location>
        <begin position="734"/>
        <end position="746"/>
    </location>
</feature>
<feature type="compositionally biased region" description="Acidic residues" evidence="2">
    <location>
        <begin position="540"/>
        <end position="559"/>
    </location>
</feature>
<feature type="coiled-coil region" evidence="1">
    <location>
        <begin position="1047"/>
        <end position="1074"/>
    </location>
</feature>
<feature type="compositionally biased region" description="Polar residues" evidence="2">
    <location>
        <begin position="646"/>
        <end position="655"/>
    </location>
</feature>
<feature type="compositionally biased region" description="Polar residues" evidence="2">
    <location>
        <begin position="62"/>
        <end position="74"/>
    </location>
</feature>
<gene>
    <name evidence="3" type="ORF">MYCIT1_LOCUS2970</name>
</gene>